<dbReference type="PANTHER" id="PTHR14308">
    <property type="entry name" value="WAP FOUR-DISULFIDE CORE DOMAIN PROTEIN 1"/>
    <property type="match status" value="1"/>
</dbReference>
<protein>
    <recommendedName>
        <fullName evidence="3">WAP domain-containing protein</fullName>
    </recommendedName>
</protein>
<dbReference type="InterPro" id="IPR042357">
    <property type="entry name" value="WFDC1"/>
</dbReference>
<evidence type="ECO:0008006" key="3">
    <source>
        <dbReference type="Google" id="ProtNLM"/>
    </source>
</evidence>
<feature type="chain" id="PRO_5008583234" description="WAP domain-containing protein" evidence="1">
    <location>
        <begin position="28"/>
        <end position="187"/>
    </location>
</feature>
<gene>
    <name evidence="2" type="ORF">g.48521</name>
</gene>
<proteinExistence type="predicted"/>
<dbReference type="EMBL" id="GECZ01013476">
    <property type="protein sequence ID" value="JAS56293.1"/>
    <property type="molecule type" value="Transcribed_RNA"/>
</dbReference>
<accession>A0A1B6G1V4</accession>
<feature type="non-terminal residue" evidence="2">
    <location>
        <position position="1"/>
    </location>
</feature>
<keyword evidence="1" id="KW-0732">Signal</keyword>
<sequence>QPAMQRSSLGVRVIVVCLVTCVVFVSSEDYDLDESMKEAVKEEVQTLSKLLVAGQKPAVPWSSLCPPPVKPLSATACSAHPCTANSECSTRRNNTYICCFNGCVETCMRALDPPPVFDWIEDEPHDMKQFVVPGKVASHSSPPESVALPGGCVITPSQFVSLEGFKQNEHVSDCFCNIGGVFCRIVQ</sequence>
<dbReference type="AlphaFoldDB" id="A0A1B6G1V4"/>
<dbReference type="GO" id="GO:0005615">
    <property type="term" value="C:extracellular space"/>
    <property type="evidence" value="ECO:0007669"/>
    <property type="project" value="TreeGrafter"/>
</dbReference>
<feature type="signal peptide" evidence="1">
    <location>
        <begin position="1"/>
        <end position="27"/>
    </location>
</feature>
<evidence type="ECO:0000256" key="1">
    <source>
        <dbReference type="SAM" id="SignalP"/>
    </source>
</evidence>
<evidence type="ECO:0000313" key="2">
    <source>
        <dbReference type="EMBL" id="JAS56293.1"/>
    </source>
</evidence>
<dbReference type="GO" id="GO:0001558">
    <property type="term" value="P:regulation of cell growth"/>
    <property type="evidence" value="ECO:0007669"/>
    <property type="project" value="TreeGrafter"/>
</dbReference>
<reference evidence="2" key="1">
    <citation type="submission" date="2015-11" db="EMBL/GenBank/DDBJ databases">
        <title>De novo transcriptome assembly of four potential Pierce s Disease insect vectors from Arizona vineyards.</title>
        <authorList>
            <person name="Tassone E.E."/>
        </authorList>
    </citation>
    <scope>NUCLEOTIDE SEQUENCE</scope>
</reference>
<organism evidence="2">
    <name type="scientific">Cuerna arida</name>
    <dbReference type="NCBI Taxonomy" id="1464854"/>
    <lineage>
        <taxon>Eukaryota</taxon>
        <taxon>Metazoa</taxon>
        <taxon>Ecdysozoa</taxon>
        <taxon>Arthropoda</taxon>
        <taxon>Hexapoda</taxon>
        <taxon>Insecta</taxon>
        <taxon>Pterygota</taxon>
        <taxon>Neoptera</taxon>
        <taxon>Paraneoptera</taxon>
        <taxon>Hemiptera</taxon>
        <taxon>Auchenorrhyncha</taxon>
        <taxon>Membracoidea</taxon>
        <taxon>Cicadellidae</taxon>
        <taxon>Cicadellinae</taxon>
        <taxon>Proconiini</taxon>
        <taxon>Cuerna</taxon>
    </lineage>
</organism>
<name>A0A1B6G1V4_9HEMI</name>
<dbReference type="PANTHER" id="PTHR14308:SF0">
    <property type="entry name" value="WAP FOUR-DISULFIDE CORE DOMAIN PROTEIN 1"/>
    <property type="match status" value="1"/>
</dbReference>